<dbReference type="Proteomes" id="UP000059074">
    <property type="component" value="Unassembled WGS sequence"/>
</dbReference>
<evidence type="ECO:0000256" key="3">
    <source>
        <dbReference type="ARBA" id="ARBA00020071"/>
    </source>
</evidence>
<dbReference type="GO" id="GO:0005975">
    <property type="term" value="P:carbohydrate metabolic process"/>
    <property type="evidence" value="ECO:0007669"/>
    <property type="project" value="InterPro"/>
</dbReference>
<dbReference type="AlphaFoldDB" id="A0A120CXV4"/>
<dbReference type="Pfam" id="PF01522">
    <property type="entry name" value="Polysacc_deac_1"/>
    <property type="match status" value="1"/>
</dbReference>
<dbReference type="GO" id="GO:0046872">
    <property type="term" value="F:metal ion binding"/>
    <property type="evidence" value="ECO:0007669"/>
    <property type="project" value="UniProtKB-KW"/>
</dbReference>
<dbReference type="SUPFAM" id="SSF88713">
    <property type="entry name" value="Glycoside hydrolase/deacetylase"/>
    <property type="match status" value="1"/>
</dbReference>
<comment type="caution">
    <text evidence="9">The sequence shown here is derived from an EMBL/GenBank/DDBJ whole genome shotgun (WGS) entry which is preliminary data.</text>
</comment>
<dbReference type="PANTHER" id="PTHR10587:SF133">
    <property type="entry name" value="CHITIN DEACETYLASE 1-RELATED"/>
    <property type="match status" value="1"/>
</dbReference>
<keyword evidence="5" id="KW-0378">Hydrolase</keyword>
<accession>A0A120CXV4</accession>
<evidence type="ECO:0000256" key="7">
    <source>
        <dbReference type="SAM" id="SignalP"/>
    </source>
</evidence>
<sequence>MRSTVSKAIIAALLCTPLAMGAYAQDGADEAAAQVEAAAPASAKPQAECPGNPNPLGVSRTVQIDTTGAPGFGFQHYKMYDFLQPKEVVLTFDDGPLPNRTTAILKALNAECTKAIFFSVGKVASGYPDILAEVAKSGHTIGGHTMNHKDLSKLPLDEAKAEIERSFSVIRRAVNGPTASFFRFPFLRHSNDTLQYLADRNVAVFSTDIDSFDYKGGTAKALVKRIMASLDKQGKGILLMHDIQPHTAAAMPDLLKQLKAGGYKIVHMTAKNPIQTLPEYDELVAKDMKGMPTVLTDRPMNSVIKTIDGE</sequence>
<evidence type="ECO:0000313" key="9">
    <source>
        <dbReference type="EMBL" id="KWT71545.1"/>
    </source>
</evidence>
<dbReference type="OrthoDB" id="276604at2"/>
<dbReference type="PROSITE" id="PS51677">
    <property type="entry name" value="NODB"/>
    <property type="match status" value="1"/>
</dbReference>
<dbReference type="CDD" id="cd10917">
    <property type="entry name" value="CE4_NodB_like_6s_7s"/>
    <property type="match status" value="1"/>
</dbReference>
<dbReference type="PATRIC" id="fig|121290.4.peg.2292"/>
<dbReference type="Gene3D" id="3.20.20.370">
    <property type="entry name" value="Glycoside hydrolase/deacetylase"/>
    <property type="match status" value="1"/>
</dbReference>
<dbReference type="STRING" id="121290.APY04_0398"/>
<organism evidence="9 10">
    <name type="scientific">Hyphomicrobium sulfonivorans</name>
    <dbReference type="NCBI Taxonomy" id="121290"/>
    <lineage>
        <taxon>Bacteria</taxon>
        <taxon>Pseudomonadati</taxon>
        <taxon>Pseudomonadota</taxon>
        <taxon>Alphaproteobacteria</taxon>
        <taxon>Hyphomicrobiales</taxon>
        <taxon>Hyphomicrobiaceae</taxon>
        <taxon>Hyphomicrobium</taxon>
    </lineage>
</organism>
<feature type="domain" description="NodB homology" evidence="8">
    <location>
        <begin position="86"/>
        <end position="266"/>
    </location>
</feature>
<dbReference type="GO" id="GO:0016810">
    <property type="term" value="F:hydrolase activity, acting on carbon-nitrogen (but not peptide) bonds"/>
    <property type="evidence" value="ECO:0007669"/>
    <property type="project" value="InterPro"/>
</dbReference>
<proteinExistence type="inferred from homology"/>
<evidence type="ECO:0000256" key="1">
    <source>
        <dbReference type="ARBA" id="ARBA00003236"/>
    </source>
</evidence>
<feature type="signal peptide" evidence="7">
    <location>
        <begin position="1"/>
        <end position="24"/>
    </location>
</feature>
<dbReference type="EMBL" id="LMTR01000020">
    <property type="protein sequence ID" value="KWT71545.1"/>
    <property type="molecule type" value="Genomic_DNA"/>
</dbReference>
<dbReference type="PANTHER" id="PTHR10587">
    <property type="entry name" value="GLYCOSYL TRANSFERASE-RELATED"/>
    <property type="match status" value="1"/>
</dbReference>
<gene>
    <name evidence="9" type="ORF">APY04_0398</name>
</gene>
<dbReference type="GO" id="GO:0016020">
    <property type="term" value="C:membrane"/>
    <property type="evidence" value="ECO:0007669"/>
    <property type="project" value="TreeGrafter"/>
</dbReference>
<dbReference type="InterPro" id="IPR002509">
    <property type="entry name" value="NODB_dom"/>
</dbReference>
<evidence type="ECO:0000259" key="8">
    <source>
        <dbReference type="PROSITE" id="PS51677"/>
    </source>
</evidence>
<comment type="similarity">
    <text evidence="2">Belongs to the polysaccharide deacetylase family.</text>
</comment>
<protein>
    <recommendedName>
        <fullName evidence="3">Chitooligosaccharide deacetylase</fullName>
    </recommendedName>
    <alternativeName>
        <fullName evidence="6">Nodulation protein B</fullName>
    </alternativeName>
</protein>
<comment type="function">
    <text evidence="1">Is involved in generating a small heat-stable compound (Nod), an acylated oligomer of N-acetylglucosamine, that stimulates mitosis in various plant protoplasts.</text>
</comment>
<reference evidence="9 10" key="1">
    <citation type="submission" date="2015-10" db="EMBL/GenBank/DDBJ databases">
        <title>Transcriptomic analysis of a linuron degrading triple-species bacterial consortium.</title>
        <authorList>
            <person name="Albers P."/>
        </authorList>
    </citation>
    <scope>NUCLEOTIDE SEQUENCE [LARGE SCALE GENOMIC DNA]</scope>
    <source>
        <strain evidence="9 10">WDL6</strain>
    </source>
</reference>
<evidence type="ECO:0000256" key="6">
    <source>
        <dbReference type="ARBA" id="ARBA00032976"/>
    </source>
</evidence>
<keyword evidence="7" id="KW-0732">Signal</keyword>
<keyword evidence="4" id="KW-0479">Metal-binding</keyword>
<evidence type="ECO:0000256" key="5">
    <source>
        <dbReference type="ARBA" id="ARBA00022801"/>
    </source>
</evidence>
<name>A0A120CXV4_HYPSL</name>
<feature type="chain" id="PRO_5007164011" description="Chitooligosaccharide deacetylase" evidence="7">
    <location>
        <begin position="25"/>
        <end position="310"/>
    </location>
</feature>
<evidence type="ECO:0000256" key="4">
    <source>
        <dbReference type="ARBA" id="ARBA00022723"/>
    </source>
</evidence>
<keyword evidence="10" id="KW-1185">Reference proteome</keyword>
<dbReference type="InterPro" id="IPR050248">
    <property type="entry name" value="Polysacc_deacetylase_ArnD"/>
</dbReference>
<evidence type="ECO:0000256" key="2">
    <source>
        <dbReference type="ARBA" id="ARBA00010973"/>
    </source>
</evidence>
<dbReference type="InterPro" id="IPR011330">
    <property type="entry name" value="Glyco_hydro/deAcase_b/a-brl"/>
</dbReference>
<evidence type="ECO:0000313" key="10">
    <source>
        <dbReference type="Proteomes" id="UP000059074"/>
    </source>
</evidence>
<dbReference type="RefSeq" id="WP_068459184.1">
    <property type="nucleotide sequence ID" value="NZ_LMTR01000020.1"/>
</dbReference>